<feature type="transmembrane region" description="Helical" evidence="7">
    <location>
        <begin position="43"/>
        <end position="70"/>
    </location>
</feature>
<feature type="transmembrane region" description="Helical" evidence="7">
    <location>
        <begin position="91"/>
        <end position="114"/>
    </location>
</feature>
<keyword evidence="6 7" id="KW-0472">Membrane</keyword>
<feature type="transmembrane region" description="Helical" evidence="7">
    <location>
        <begin position="176"/>
        <end position="195"/>
    </location>
</feature>
<evidence type="ECO:0008006" key="10">
    <source>
        <dbReference type="Google" id="ProtNLM"/>
    </source>
</evidence>
<dbReference type="Gene3D" id="1.10.3720.10">
    <property type="entry name" value="MetI-like"/>
    <property type="match status" value="1"/>
</dbReference>
<dbReference type="EMBL" id="AP019514">
    <property type="protein sequence ID" value="BBI64125.1"/>
    <property type="molecule type" value="Genomic_DNA"/>
</dbReference>
<evidence type="ECO:0000256" key="4">
    <source>
        <dbReference type="ARBA" id="ARBA00022692"/>
    </source>
</evidence>
<proteinExistence type="predicted"/>
<dbReference type="PANTHER" id="PTHR30183:SF2">
    <property type="entry name" value="IRON UTILIZATION PROTEIN"/>
    <property type="match status" value="1"/>
</dbReference>
<evidence type="ECO:0000256" key="2">
    <source>
        <dbReference type="ARBA" id="ARBA00022448"/>
    </source>
</evidence>
<dbReference type="Proteomes" id="UP000320231">
    <property type="component" value="Chromosome"/>
</dbReference>
<organism evidence="8 9">
    <name type="scientific">Vreelandella sulfidaeris</name>
    <dbReference type="NCBI Taxonomy" id="115553"/>
    <lineage>
        <taxon>Bacteria</taxon>
        <taxon>Pseudomonadati</taxon>
        <taxon>Pseudomonadota</taxon>
        <taxon>Gammaproteobacteria</taxon>
        <taxon>Oceanospirillales</taxon>
        <taxon>Halomonadaceae</taxon>
        <taxon>Vreelandella</taxon>
    </lineage>
</organism>
<keyword evidence="4 7" id="KW-0812">Transmembrane</keyword>
<dbReference type="InterPro" id="IPR035906">
    <property type="entry name" value="MetI-like_sf"/>
</dbReference>
<evidence type="ECO:0000256" key="1">
    <source>
        <dbReference type="ARBA" id="ARBA00004651"/>
    </source>
</evidence>
<dbReference type="KEGG" id="hsr:HSBAA_54310"/>
<reference evidence="8 9" key="1">
    <citation type="journal article" date="2019" name="Microbiol. Resour. Announc.">
        <title>Complete Genome Sequence of Halomonas sulfidaeris Strain Esulfide1 Isolated from a Metal Sulfide Rock at a Depth of 2,200 Meters, Obtained Using Nanopore Sequencing.</title>
        <authorList>
            <person name="Saito M."/>
            <person name="Nishigata A."/>
            <person name="Galipon J."/>
            <person name="Arakawa K."/>
        </authorList>
    </citation>
    <scope>NUCLEOTIDE SEQUENCE [LARGE SCALE GENOMIC DNA]</scope>
    <source>
        <strain evidence="8 9">ATCC BAA-803</strain>
    </source>
</reference>
<accession>A0A455UDI6</accession>
<keyword evidence="2" id="KW-0813">Transport</keyword>
<protein>
    <recommendedName>
        <fullName evidence="10">ABC transmembrane type-1 domain-containing protein</fullName>
    </recommendedName>
</protein>
<keyword evidence="3" id="KW-1003">Cell membrane</keyword>
<evidence type="ECO:0000256" key="6">
    <source>
        <dbReference type="ARBA" id="ARBA00023136"/>
    </source>
</evidence>
<comment type="subcellular location">
    <subcellularLocation>
        <location evidence="1">Cell membrane</location>
        <topology evidence="1">Multi-pass membrane protein</topology>
    </subcellularLocation>
</comment>
<evidence type="ECO:0000256" key="7">
    <source>
        <dbReference type="SAM" id="Phobius"/>
    </source>
</evidence>
<dbReference type="PANTHER" id="PTHR30183">
    <property type="entry name" value="MOLYBDENUM TRANSPORT SYSTEM PERMEASE PROTEIN MODB"/>
    <property type="match status" value="1"/>
</dbReference>
<evidence type="ECO:0000313" key="9">
    <source>
        <dbReference type="Proteomes" id="UP000320231"/>
    </source>
</evidence>
<dbReference type="SUPFAM" id="SSF161098">
    <property type="entry name" value="MetI-like"/>
    <property type="match status" value="1"/>
</dbReference>
<evidence type="ECO:0000256" key="5">
    <source>
        <dbReference type="ARBA" id="ARBA00022989"/>
    </source>
</evidence>
<gene>
    <name evidence="8" type="ORF">HSBAA_54310</name>
</gene>
<sequence>MSFALSALRHFALLLSINARSVRLFRSGYRGLFNATSSLGRGASPWSIALIAVAFVVALPVLVVFAHIAMPTDGVWQHLASTVLGRYLNNTFWLVLIVGLGTLIIGTGTAWLVVMCRFPRQTIIRVGATAAVSSTHLRHRLRLYGLLQFAGPLQSLLRETFGWEYGDYYFPNVRSLGGAATVITLVLYPYVYLLARASFLEQSVCVLDVGRTLGRGPGSCSPASLCHWHARRWWVGYRWY</sequence>
<keyword evidence="5 7" id="KW-1133">Transmembrane helix</keyword>
<evidence type="ECO:0000256" key="3">
    <source>
        <dbReference type="ARBA" id="ARBA00022475"/>
    </source>
</evidence>
<name>A0A455UDI6_9GAMM</name>
<evidence type="ECO:0000313" key="8">
    <source>
        <dbReference type="EMBL" id="BBI64125.1"/>
    </source>
</evidence>
<dbReference type="GO" id="GO:0005886">
    <property type="term" value="C:plasma membrane"/>
    <property type="evidence" value="ECO:0007669"/>
    <property type="project" value="UniProtKB-SubCell"/>
</dbReference>
<dbReference type="AlphaFoldDB" id="A0A455UDI6"/>